<name>A0ACC1CRN7_9NEOP</name>
<protein>
    <submittedName>
        <fullName evidence="1">Uncharacterized protein</fullName>
    </submittedName>
</protein>
<reference evidence="1 2" key="1">
    <citation type="journal article" date="2021" name="Front. Genet.">
        <title>Chromosome-Level Genome Assembly Reveals Significant Gene Expansion in the Toll and IMD Signaling Pathways of Dendrolimus kikuchii.</title>
        <authorList>
            <person name="Zhou J."/>
            <person name="Wu P."/>
            <person name="Xiong Z."/>
            <person name="Liu N."/>
            <person name="Zhao N."/>
            <person name="Ji M."/>
            <person name="Qiu Y."/>
            <person name="Yang B."/>
        </authorList>
    </citation>
    <scope>NUCLEOTIDE SEQUENCE [LARGE SCALE GENOMIC DNA]</scope>
    <source>
        <strain evidence="1">Ann1</strain>
    </source>
</reference>
<keyword evidence="2" id="KW-1185">Reference proteome</keyword>
<proteinExistence type="predicted"/>
<sequence>MMFCCGCLNTEAVLRRLDKKETYDLQEFLGLKVLDGDLYKYICWICYTALKKSIKFKEQCFDARSMYLNMVLVSIKSLHNLYMLNFKPNLTQSEVVLINIDLENKEESSLPIIQEIKSEVPDEGTFTNVDDTGSHLKVNLKEEIDLNLEVDILSDINVKNDSDDSSEDYEIVPEAILSMTNKESNEEFCMTEGASAEKSDLNEDFQKRRVKKLV</sequence>
<gene>
    <name evidence="1" type="ORF">K1T71_010490</name>
</gene>
<accession>A0ACC1CRN7</accession>
<evidence type="ECO:0000313" key="1">
    <source>
        <dbReference type="EMBL" id="KAJ0174344.1"/>
    </source>
</evidence>
<comment type="caution">
    <text evidence="1">The sequence shown here is derived from an EMBL/GenBank/DDBJ whole genome shotgun (WGS) entry which is preliminary data.</text>
</comment>
<evidence type="ECO:0000313" key="2">
    <source>
        <dbReference type="Proteomes" id="UP000824533"/>
    </source>
</evidence>
<organism evidence="1 2">
    <name type="scientific">Dendrolimus kikuchii</name>
    <dbReference type="NCBI Taxonomy" id="765133"/>
    <lineage>
        <taxon>Eukaryota</taxon>
        <taxon>Metazoa</taxon>
        <taxon>Ecdysozoa</taxon>
        <taxon>Arthropoda</taxon>
        <taxon>Hexapoda</taxon>
        <taxon>Insecta</taxon>
        <taxon>Pterygota</taxon>
        <taxon>Neoptera</taxon>
        <taxon>Endopterygota</taxon>
        <taxon>Lepidoptera</taxon>
        <taxon>Glossata</taxon>
        <taxon>Ditrysia</taxon>
        <taxon>Bombycoidea</taxon>
        <taxon>Lasiocampidae</taxon>
        <taxon>Dendrolimus</taxon>
    </lineage>
</organism>
<dbReference type="Proteomes" id="UP000824533">
    <property type="component" value="Linkage Group LG18"/>
</dbReference>
<dbReference type="EMBL" id="CM034404">
    <property type="protein sequence ID" value="KAJ0174344.1"/>
    <property type="molecule type" value="Genomic_DNA"/>
</dbReference>